<dbReference type="InterPro" id="IPR009057">
    <property type="entry name" value="Homeodomain-like_sf"/>
</dbReference>
<dbReference type="Gene3D" id="1.10.10.60">
    <property type="entry name" value="Homeodomain-like"/>
    <property type="match status" value="1"/>
</dbReference>
<dbReference type="PANTHER" id="PTHR46796:SF12">
    <property type="entry name" value="HTH-TYPE DNA-BINDING TRANSCRIPTIONAL ACTIVATOR EUTR"/>
    <property type="match status" value="1"/>
</dbReference>
<dbReference type="AlphaFoldDB" id="A0AAE2ZT48"/>
<dbReference type="RefSeq" id="WP_220230782.1">
    <property type="nucleotide sequence ID" value="NZ_JAICBX010000005.1"/>
</dbReference>
<dbReference type="InterPro" id="IPR018062">
    <property type="entry name" value="HTH_AraC-typ_CS"/>
</dbReference>
<dbReference type="GO" id="GO:0043565">
    <property type="term" value="F:sequence-specific DNA binding"/>
    <property type="evidence" value="ECO:0007669"/>
    <property type="project" value="InterPro"/>
</dbReference>
<dbReference type="EMBL" id="JAICBX010000005">
    <property type="protein sequence ID" value="MBW8640063.1"/>
    <property type="molecule type" value="Genomic_DNA"/>
</dbReference>
<keyword evidence="6" id="KW-1185">Reference proteome</keyword>
<dbReference type="PROSITE" id="PS01124">
    <property type="entry name" value="HTH_ARAC_FAMILY_2"/>
    <property type="match status" value="1"/>
</dbReference>
<protein>
    <submittedName>
        <fullName evidence="5">Helix-turn-helix domain-containing protein</fullName>
    </submittedName>
</protein>
<dbReference type="Pfam" id="PF12833">
    <property type="entry name" value="HTH_18"/>
    <property type="match status" value="1"/>
</dbReference>
<dbReference type="Proteomes" id="UP001196509">
    <property type="component" value="Unassembled WGS sequence"/>
</dbReference>
<keyword evidence="1" id="KW-0805">Transcription regulation</keyword>
<sequence>MGHRQRRELNLEFLERIPTVYSSLVQLDPGHLGLARIEVRGRDSFIVRIRTGARSIWTSVPEVDWIGYSIPITWKGDYLLNGMSATRNTVFKLDGAHEFDVVAESRDFITFGIRRSVLSRMISCLIGRNFAISVDTYRQLHVPEAHRERLLGILFKPLAWAPSNGSEATFGRLPRSVEVAMIEAIADWTIEADQLNYSETVNRKSELRIVRDSLRKIREADCSLLTIADLCRMAGVGKSRLHQAFSDIYGMSPGAYLYRLRLTSIREKLVSEEAPPRSVKDVAIQHGFLSSGQFARAYKNMFGELPSQAFRVRHK</sequence>
<evidence type="ECO:0000256" key="3">
    <source>
        <dbReference type="ARBA" id="ARBA00023163"/>
    </source>
</evidence>
<feature type="domain" description="HTH araC/xylS-type" evidence="4">
    <location>
        <begin position="204"/>
        <end position="312"/>
    </location>
</feature>
<reference evidence="5" key="1">
    <citation type="submission" date="2021-08" db="EMBL/GenBank/DDBJ databases">
        <title>Hoeflea bacterium WL0058 sp. nov., isolated from the sediment.</title>
        <authorList>
            <person name="Wang L."/>
            <person name="Zhang D."/>
        </authorList>
    </citation>
    <scope>NUCLEOTIDE SEQUENCE</scope>
    <source>
        <strain evidence="5">WL0058</strain>
    </source>
</reference>
<dbReference type="InterPro" id="IPR050204">
    <property type="entry name" value="AraC_XylS_family_regulators"/>
</dbReference>
<dbReference type="PANTHER" id="PTHR46796">
    <property type="entry name" value="HTH-TYPE TRANSCRIPTIONAL ACTIVATOR RHAS-RELATED"/>
    <property type="match status" value="1"/>
</dbReference>
<evidence type="ECO:0000259" key="4">
    <source>
        <dbReference type="PROSITE" id="PS01124"/>
    </source>
</evidence>
<dbReference type="PROSITE" id="PS00041">
    <property type="entry name" value="HTH_ARAC_FAMILY_1"/>
    <property type="match status" value="1"/>
</dbReference>
<dbReference type="SMART" id="SM00342">
    <property type="entry name" value="HTH_ARAC"/>
    <property type="match status" value="1"/>
</dbReference>
<name>A0AAE2ZT48_9HYPH</name>
<keyword evidence="2" id="KW-0238">DNA-binding</keyword>
<evidence type="ECO:0000313" key="5">
    <source>
        <dbReference type="EMBL" id="MBW8640063.1"/>
    </source>
</evidence>
<comment type="caution">
    <text evidence="5">The sequence shown here is derived from an EMBL/GenBank/DDBJ whole genome shotgun (WGS) entry which is preliminary data.</text>
</comment>
<evidence type="ECO:0000256" key="2">
    <source>
        <dbReference type="ARBA" id="ARBA00023125"/>
    </source>
</evidence>
<gene>
    <name evidence="5" type="ORF">K1W69_22905</name>
</gene>
<dbReference type="SUPFAM" id="SSF46689">
    <property type="entry name" value="Homeodomain-like"/>
    <property type="match status" value="1"/>
</dbReference>
<proteinExistence type="predicted"/>
<evidence type="ECO:0000256" key="1">
    <source>
        <dbReference type="ARBA" id="ARBA00023015"/>
    </source>
</evidence>
<organism evidence="5 6">
    <name type="scientific">Flavimaribacter sediminis</name>
    <dbReference type="NCBI Taxonomy" id="2865987"/>
    <lineage>
        <taxon>Bacteria</taxon>
        <taxon>Pseudomonadati</taxon>
        <taxon>Pseudomonadota</taxon>
        <taxon>Alphaproteobacteria</taxon>
        <taxon>Hyphomicrobiales</taxon>
        <taxon>Rhizobiaceae</taxon>
        <taxon>Flavimaribacter</taxon>
    </lineage>
</organism>
<dbReference type="InterPro" id="IPR018060">
    <property type="entry name" value="HTH_AraC"/>
</dbReference>
<dbReference type="GO" id="GO:0003700">
    <property type="term" value="F:DNA-binding transcription factor activity"/>
    <property type="evidence" value="ECO:0007669"/>
    <property type="project" value="InterPro"/>
</dbReference>
<evidence type="ECO:0000313" key="6">
    <source>
        <dbReference type="Proteomes" id="UP001196509"/>
    </source>
</evidence>
<accession>A0AAE2ZT48</accession>
<keyword evidence="3" id="KW-0804">Transcription</keyword>